<accession>A0A0K0G5G4</accession>
<organism evidence="1 2">
    <name type="scientific">Strongyloides venezuelensis</name>
    <name type="common">Threadworm</name>
    <dbReference type="NCBI Taxonomy" id="75913"/>
    <lineage>
        <taxon>Eukaryota</taxon>
        <taxon>Metazoa</taxon>
        <taxon>Ecdysozoa</taxon>
        <taxon>Nematoda</taxon>
        <taxon>Chromadorea</taxon>
        <taxon>Rhabditida</taxon>
        <taxon>Tylenchina</taxon>
        <taxon>Panagrolaimomorpha</taxon>
        <taxon>Strongyloidoidea</taxon>
        <taxon>Strongyloididae</taxon>
        <taxon>Strongyloides</taxon>
    </lineage>
</organism>
<evidence type="ECO:0000313" key="2">
    <source>
        <dbReference type="WBParaSite" id="SVE_1998100.1"/>
    </source>
</evidence>
<reference evidence="2" key="2">
    <citation type="submission" date="2015-08" db="UniProtKB">
        <authorList>
            <consortium name="WormBaseParasite"/>
        </authorList>
    </citation>
    <scope>IDENTIFICATION</scope>
</reference>
<sequence>MIKNVLRKLIKINNTIFVFCKEVDNLREVLALMVKWYNSRLPRGSPGIVVSTPRCGRGDVGSIPAIGISFVENNRGRLLHVSQWMHASWFLSPKPNILPNKETCWNMRARSEV</sequence>
<proteinExistence type="predicted"/>
<keyword evidence="1" id="KW-1185">Reference proteome</keyword>
<evidence type="ECO:0000313" key="1">
    <source>
        <dbReference type="Proteomes" id="UP000035680"/>
    </source>
</evidence>
<protein>
    <submittedName>
        <fullName evidence="2">Uncharacterized protein</fullName>
    </submittedName>
</protein>
<dbReference type="Proteomes" id="UP000035680">
    <property type="component" value="Unassembled WGS sequence"/>
</dbReference>
<name>A0A0K0G5G4_STRVS</name>
<reference evidence="1" key="1">
    <citation type="submission" date="2014-07" db="EMBL/GenBank/DDBJ databases">
        <authorList>
            <person name="Martin A.A"/>
            <person name="De Silva N."/>
        </authorList>
    </citation>
    <scope>NUCLEOTIDE SEQUENCE</scope>
</reference>
<dbReference type="WBParaSite" id="SVE_1998100.1">
    <property type="protein sequence ID" value="SVE_1998100.1"/>
    <property type="gene ID" value="SVE_1998100"/>
</dbReference>
<dbReference type="AlphaFoldDB" id="A0A0K0G5G4"/>